<proteinExistence type="predicted"/>
<reference evidence="3 4" key="1">
    <citation type="journal article" date="2016" name="Nat. Commun.">
        <title>Thousands of microbial genomes shed light on interconnected biogeochemical processes in an aquifer system.</title>
        <authorList>
            <person name="Anantharaman K."/>
            <person name="Brown C.T."/>
            <person name="Hug L.A."/>
            <person name="Sharon I."/>
            <person name="Castelle C.J."/>
            <person name="Probst A.J."/>
            <person name="Thomas B.C."/>
            <person name="Singh A."/>
            <person name="Wilkins M.J."/>
            <person name="Karaoz U."/>
            <person name="Brodie E.L."/>
            <person name="Williams K.H."/>
            <person name="Hubbard S.S."/>
            <person name="Banfield J.F."/>
        </authorList>
    </citation>
    <scope>NUCLEOTIDE SEQUENCE [LARGE SCALE GENOMIC DNA]</scope>
</reference>
<dbReference type="InterPro" id="IPR036196">
    <property type="entry name" value="Ptyr_pPase_sf"/>
</dbReference>
<sequence length="146" mass="16733">MSWESVIFLCTGNSARSQMAEGFLRSLAGERYEVFSAGLEPRAVNPLAVKVMAERGIDISGQKSKGIEQFLGRISFRHAIFVCRKAEENCPSIYPFALNKYSWPLDDPAQAQGDEQARLNRFRRVRDEIERKIKEWLEMTSRESEV</sequence>
<evidence type="ECO:0000313" key="3">
    <source>
        <dbReference type="EMBL" id="OGG04700.1"/>
    </source>
</evidence>
<name>A0A1F5YWY2_9BACT</name>
<dbReference type="AlphaFoldDB" id="A0A1F5YWY2"/>
<keyword evidence="1" id="KW-0059">Arsenical resistance</keyword>
<dbReference type="CDD" id="cd16345">
    <property type="entry name" value="LMWP_ArsC"/>
    <property type="match status" value="1"/>
</dbReference>
<feature type="domain" description="Phosphotyrosine protein phosphatase I" evidence="2">
    <location>
        <begin position="4"/>
        <end position="139"/>
    </location>
</feature>
<dbReference type="Proteomes" id="UP000179129">
    <property type="component" value="Unassembled WGS sequence"/>
</dbReference>
<dbReference type="PANTHER" id="PTHR43428">
    <property type="entry name" value="ARSENATE REDUCTASE"/>
    <property type="match status" value="1"/>
</dbReference>
<dbReference type="Gene3D" id="3.40.50.2300">
    <property type="match status" value="1"/>
</dbReference>
<gene>
    <name evidence="3" type="ORF">A3F83_13625</name>
</gene>
<evidence type="ECO:0000313" key="4">
    <source>
        <dbReference type="Proteomes" id="UP000179129"/>
    </source>
</evidence>
<comment type="caution">
    <text evidence="3">The sequence shown here is derived from an EMBL/GenBank/DDBJ whole genome shotgun (WGS) entry which is preliminary data.</text>
</comment>
<dbReference type="EMBL" id="MFIX01000097">
    <property type="protein sequence ID" value="OGG04700.1"/>
    <property type="molecule type" value="Genomic_DNA"/>
</dbReference>
<dbReference type="SMART" id="SM00226">
    <property type="entry name" value="LMWPc"/>
    <property type="match status" value="1"/>
</dbReference>
<accession>A0A1F5YWY2</accession>
<organism evidence="3 4">
    <name type="scientific">Candidatus Glassbacteria bacterium RIFCSPLOWO2_12_FULL_58_11</name>
    <dbReference type="NCBI Taxonomy" id="1817867"/>
    <lineage>
        <taxon>Bacteria</taxon>
        <taxon>Candidatus Glassiibacteriota</taxon>
    </lineage>
</organism>
<evidence type="ECO:0000256" key="1">
    <source>
        <dbReference type="ARBA" id="ARBA00022849"/>
    </source>
</evidence>
<dbReference type="STRING" id="1817867.A3F83_13625"/>
<evidence type="ECO:0000259" key="2">
    <source>
        <dbReference type="SMART" id="SM00226"/>
    </source>
</evidence>
<dbReference type="InterPro" id="IPR023485">
    <property type="entry name" value="Ptyr_pPase"/>
</dbReference>
<protein>
    <submittedName>
        <fullName evidence="3">Protein tyrosine phosphatase</fullName>
    </submittedName>
</protein>
<dbReference type="Pfam" id="PF01451">
    <property type="entry name" value="LMWPc"/>
    <property type="match status" value="1"/>
</dbReference>
<dbReference type="SUPFAM" id="SSF52788">
    <property type="entry name" value="Phosphotyrosine protein phosphatases I"/>
    <property type="match status" value="1"/>
</dbReference>
<dbReference type="GO" id="GO:0046685">
    <property type="term" value="P:response to arsenic-containing substance"/>
    <property type="evidence" value="ECO:0007669"/>
    <property type="project" value="UniProtKB-KW"/>
</dbReference>
<dbReference type="PANTHER" id="PTHR43428:SF1">
    <property type="entry name" value="ARSENATE REDUCTASE"/>
    <property type="match status" value="1"/>
</dbReference>